<reference evidence="2" key="2">
    <citation type="submission" date="2015-01" db="EMBL/GenBank/DDBJ databases">
        <title>Evolutionary Origins and Diversification of the Mycorrhizal Mutualists.</title>
        <authorList>
            <consortium name="DOE Joint Genome Institute"/>
            <consortium name="Mycorrhizal Genomics Consortium"/>
            <person name="Kohler A."/>
            <person name="Kuo A."/>
            <person name="Nagy L.G."/>
            <person name="Floudas D."/>
            <person name="Copeland A."/>
            <person name="Barry K.W."/>
            <person name="Cichocki N."/>
            <person name="Veneault-Fourrey C."/>
            <person name="LaButti K."/>
            <person name="Lindquist E.A."/>
            <person name="Lipzen A."/>
            <person name="Lundell T."/>
            <person name="Morin E."/>
            <person name="Murat C."/>
            <person name="Riley R."/>
            <person name="Ohm R."/>
            <person name="Sun H."/>
            <person name="Tunlid A."/>
            <person name="Henrissat B."/>
            <person name="Grigoriev I.V."/>
            <person name="Hibbett D.S."/>
            <person name="Martin F."/>
        </authorList>
    </citation>
    <scope>NUCLEOTIDE SEQUENCE [LARGE SCALE GENOMIC DNA]</scope>
    <source>
        <strain evidence="2">ATCC 200175</strain>
    </source>
</reference>
<gene>
    <name evidence="1" type="ORF">PAXINDRAFT_93873</name>
</gene>
<feature type="non-terminal residue" evidence="1">
    <location>
        <position position="1"/>
    </location>
</feature>
<protein>
    <submittedName>
        <fullName evidence="1">Uncharacterized protein</fullName>
    </submittedName>
</protein>
<dbReference type="AlphaFoldDB" id="A0A0C9T0W4"/>
<organism evidence="1 2">
    <name type="scientific">Paxillus involutus ATCC 200175</name>
    <dbReference type="NCBI Taxonomy" id="664439"/>
    <lineage>
        <taxon>Eukaryota</taxon>
        <taxon>Fungi</taxon>
        <taxon>Dikarya</taxon>
        <taxon>Basidiomycota</taxon>
        <taxon>Agaricomycotina</taxon>
        <taxon>Agaricomycetes</taxon>
        <taxon>Agaricomycetidae</taxon>
        <taxon>Boletales</taxon>
        <taxon>Paxilineae</taxon>
        <taxon>Paxillaceae</taxon>
        <taxon>Paxillus</taxon>
    </lineage>
</organism>
<keyword evidence="2" id="KW-1185">Reference proteome</keyword>
<dbReference type="EMBL" id="KN821228">
    <property type="protein sequence ID" value="KIJ05118.1"/>
    <property type="molecule type" value="Genomic_DNA"/>
</dbReference>
<dbReference type="OrthoDB" id="3244185at2759"/>
<name>A0A0C9T0W4_PAXIN</name>
<evidence type="ECO:0000313" key="2">
    <source>
        <dbReference type="Proteomes" id="UP000053647"/>
    </source>
</evidence>
<accession>A0A0C9T0W4</accession>
<dbReference type="Proteomes" id="UP000053647">
    <property type="component" value="Unassembled WGS sequence"/>
</dbReference>
<sequence>LVYIHWFRPLQSFDNRSRMFRLTRSSRNRGPHAVVVPIDHILRPCHLIPQWGDEATSREIDDIDSFLLNPYIDLDLFDMLADR</sequence>
<evidence type="ECO:0000313" key="1">
    <source>
        <dbReference type="EMBL" id="KIJ05118.1"/>
    </source>
</evidence>
<reference evidence="1 2" key="1">
    <citation type="submission" date="2014-06" db="EMBL/GenBank/DDBJ databases">
        <authorList>
            <consortium name="DOE Joint Genome Institute"/>
            <person name="Kuo A."/>
            <person name="Kohler A."/>
            <person name="Nagy L.G."/>
            <person name="Floudas D."/>
            <person name="Copeland A."/>
            <person name="Barry K.W."/>
            <person name="Cichocki N."/>
            <person name="Veneault-Fourrey C."/>
            <person name="LaButti K."/>
            <person name="Lindquist E.A."/>
            <person name="Lipzen A."/>
            <person name="Lundell T."/>
            <person name="Morin E."/>
            <person name="Murat C."/>
            <person name="Sun H."/>
            <person name="Tunlid A."/>
            <person name="Henrissat B."/>
            <person name="Grigoriev I.V."/>
            <person name="Hibbett D.S."/>
            <person name="Martin F."/>
            <person name="Nordberg H.P."/>
            <person name="Cantor M.N."/>
            <person name="Hua S.X."/>
        </authorList>
    </citation>
    <scope>NUCLEOTIDE SEQUENCE [LARGE SCALE GENOMIC DNA]</scope>
    <source>
        <strain evidence="1 2">ATCC 200175</strain>
    </source>
</reference>
<dbReference type="HOGENOM" id="CLU_155374_0_1_1"/>
<proteinExistence type="predicted"/>